<dbReference type="Pfam" id="PF01435">
    <property type="entry name" value="Peptidase_M48"/>
    <property type="match status" value="1"/>
</dbReference>
<comment type="caution">
    <text evidence="14">The sequence shown here is derived from an EMBL/GenBank/DDBJ whole genome shotgun (WGS) entry which is preliminary data.</text>
</comment>
<keyword evidence="11 12" id="KW-0472">Membrane</keyword>
<dbReference type="GO" id="GO:0004222">
    <property type="term" value="F:metalloendopeptidase activity"/>
    <property type="evidence" value="ECO:0007669"/>
    <property type="project" value="InterPro"/>
</dbReference>
<name>A0A6N9HKJ7_9BURK</name>
<dbReference type="InterPro" id="IPR001915">
    <property type="entry name" value="Peptidase_M48"/>
</dbReference>
<keyword evidence="3" id="KW-1003">Cell membrane</keyword>
<comment type="subcellular location">
    <subcellularLocation>
        <location evidence="2">Cell membrane</location>
        <topology evidence="2">Multi-pass membrane protein</topology>
    </subcellularLocation>
</comment>
<evidence type="ECO:0000256" key="1">
    <source>
        <dbReference type="ARBA" id="ARBA00001947"/>
    </source>
</evidence>
<keyword evidence="8" id="KW-0862">Zinc</keyword>
<evidence type="ECO:0000256" key="8">
    <source>
        <dbReference type="ARBA" id="ARBA00022833"/>
    </source>
</evidence>
<dbReference type="EMBL" id="WWCJ01000011">
    <property type="protein sequence ID" value="MYN03757.1"/>
    <property type="molecule type" value="Genomic_DNA"/>
</dbReference>
<dbReference type="PANTHER" id="PTHR43221">
    <property type="entry name" value="PROTEASE HTPX"/>
    <property type="match status" value="1"/>
</dbReference>
<comment type="cofactor">
    <cofactor evidence="1">
        <name>Zn(2+)</name>
        <dbReference type="ChEBI" id="CHEBI:29105"/>
    </cofactor>
</comment>
<evidence type="ECO:0000256" key="11">
    <source>
        <dbReference type="ARBA" id="ARBA00023136"/>
    </source>
</evidence>
<dbReference type="RefSeq" id="WP_161026724.1">
    <property type="nucleotide sequence ID" value="NZ_WWCJ01000011.1"/>
</dbReference>
<dbReference type="CDD" id="cd07328">
    <property type="entry name" value="M48_Ste24p_like"/>
    <property type="match status" value="1"/>
</dbReference>
<evidence type="ECO:0000256" key="12">
    <source>
        <dbReference type="SAM" id="Phobius"/>
    </source>
</evidence>
<evidence type="ECO:0000256" key="7">
    <source>
        <dbReference type="ARBA" id="ARBA00022801"/>
    </source>
</evidence>
<accession>A0A6N9HKJ7</accession>
<feature type="transmembrane region" description="Helical" evidence="12">
    <location>
        <begin position="69"/>
        <end position="88"/>
    </location>
</feature>
<dbReference type="GO" id="GO:0046872">
    <property type="term" value="F:metal ion binding"/>
    <property type="evidence" value="ECO:0007669"/>
    <property type="project" value="UniProtKB-KW"/>
</dbReference>
<evidence type="ECO:0000256" key="10">
    <source>
        <dbReference type="ARBA" id="ARBA00023049"/>
    </source>
</evidence>
<dbReference type="InterPro" id="IPR050083">
    <property type="entry name" value="HtpX_protease"/>
</dbReference>
<protein>
    <submittedName>
        <fullName evidence="14">M48 family metalloprotease</fullName>
    </submittedName>
</protein>
<keyword evidence="6" id="KW-0479">Metal-binding</keyword>
<keyword evidence="5 12" id="KW-0812">Transmembrane</keyword>
<dbReference type="GO" id="GO:0006508">
    <property type="term" value="P:proteolysis"/>
    <property type="evidence" value="ECO:0007669"/>
    <property type="project" value="UniProtKB-KW"/>
</dbReference>
<feature type="transmembrane region" description="Helical" evidence="12">
    <location>
        <begin position="33"/>
        <end position="57"/>
    </location>
</feature>
<sequence>MDHKAFEHLVRRLELDSHASPAAFRRKVFAISIAAYVVLFGALGGLLALFAFAMQWAYESERTFTTIKVGLFGLFLLPLIFVVLRVMLTRLERPTGRALERAEAPKLFEILDKLHSKLKGPRIDHVLVTDDYNAAICQHARFGILGGNRNYLMVGLPYLLGSTPKEMLATLAHEYGHLCGNHGKAAAWVYRQRRLFVNIYEHVEDSAEDSVISAALAGALKRFFPYYSAYTFVLARQQEYEADSTATDMAGRTANAHGLVRDHLLGSWVGRKFWSKMYEHADRAERPPFMPFSSMRMAFRANYDEWACKPALDAAWAEPSGVDDTHPCLRERLDAIGAAPALPEPVEVSAADVMLASGVCKKLEAELDKQWWDANARGWTERYRHVTRSQLRIRELSAQALSKLSVVDLQELATLKLEFEGTEAAKPVVQEQLKRPGGPYPKATLIYGRVLLAEGNRNGVDHLRQAALDDPNLLNEAAQRGYHYLLEKEGEDSANLWWSSVVPEEEAA</sequence>
<evidence type="ECO:0000256" key="9">
    <source>
        <dbReference type="ARBA" id="ARBA00022989"/>
    </source>
</evidence>
<evidence type="ECO:0000256" key="2">
    <source>
        <dbReference type="ARBA" id="ARBA00004651"/>
    </source>
</evidence>
<evidence type="ECO:0000256" key="5">
    <source>
        <dbReference type="ARBA" id="ARBA00022692"/>
    </source>
</evidence>
<keyword evidence="15" id="KW-1185">Reference proteome</keyword>
<keyword evidence="4 14" id="KW-0645">Protease</keyword>
<keyword evidence="10 14" id="KW-0482">Metalloprotease</keyword>
<gene>
    <name evidence="14" type="ORF">GTP41_16820</name>
</gene>
<evidence type="ECO:0000313" key="15">
    <source>
        <dbReference type="Proteomes" id="UP000448575"/>
    </source>
</evidence>
<proteinExistence type="predicted"/>
<evidence type="ECO:0000256" key="4">
    <source>
        <dbReference type="ARBA" id="ARBA00022670"/>
    </source>
</evidence>
<feature type="domain" description="Peptidase M48" evidence="13">
    <location>
        <begin position="151"/>
        <end position="336"/>
    </location>
</feature>
<organism evidence="14 15">
    <name type="scientific">Pseudoduganella guangdongensis</name>
    <dbReference type="NCBI Taxonomy" id="2692179"/>
    <lineage>
        <taxon>Bacteria</taxon>
        <taxon>Pseudomonadati</taxon>
        <taxon>Pseudomonadota</taxon>
        <taxon>Betaproteobacteria</taxon>
        <taxon>Burkholderiales</taxon>
        <taxon>Oxalobacteraceae</taxon>
        <taxon>Telluria group</taxon>
        <taxon>Pseudoduganella</taxon>
    </lineage>
</organism>
<dbReference type="AlphaFoldDB" id="A0A6N9HKJ7"/>
<evidence type="ECO:0000256" key="3">
    <source>
        <dbReference type="ARBA" id="ARBA00022475"/>
    </source>
</evidence>
<evidence type="ECO:0000259" key="13">
    <source>
        <dbReference type="Pfam" id="PF01435"/>
    </source>
</evidence>
<evidence type="ECO:0000313" key="14">
    <source>
        <dbReference type="EMBL" id="MYN03757.1"/>
    </source>
</evidence>
<dbReference type="GO" id="GO:0005886">
    <property type="term" value="C:plasma membrane"/>
    <property type="evidence" value="ECO:0007669"/>
    <property type="project" value="UniProtKB-SubCell"/>
</dbReference>
<evidence type="ECO:0000256" key="6">
    <source>
        <dbReference type="ARBA" id="ARBA00022723"/>
    </source>
</evidence>
<dbReference type="Proteomes" id="UP000448575">
    <property type="component" value="Unassembled WGS sequence"/>
</dbReference>
<keyword evidence="9 12" id="KW-1133">Transmembrane helix</keyword>
<dbReference type="PANTHER" id="PTHR43221:SF1">
    <property type="entry name" value="PROTEASE HTPX"/>
    <property type="match status" value="1"/>
</dbReference>
<keyword evidence="7" id="KW-0378">Hydrolase</keyword>
<reference evidence="14 15" key="1">
    <citation type="submission" date="2019-12" db="EMBL/GenBank/DDBJ databases">
        <title>Novel species isolated from a subtropical stream in China.</title>
        <authorList>
            <person name="Lu H."/>
        </authorList>
    </citation>
    <scope>NUCLEOTIDE SEQUENCE [LARGE SCALE GENOMIC DNA]</scope>
    <source>
        <strain evidence="14 15">DS3</strain>
    </source>
</reference>